<dbReference type="Proteomes" id="UP000722791">
    <property type="component" value="Unassembled WGS sequence"/>
</dbReference>
<evidence type="ECO:0000256" key="2">
    <source>
        <dbReference type="ARBA" id="ARBA00022771"/>
    </source>
</evidence>
<feature type="region of interest" description="Disordered" evidence="5">
    <location>
        <begin position="174"/>
        <end position="229"/>
    </location>
</feature>
<keyword evidence="6" id="KW-1133">Transmembrane helix</keyword>
<dbReference type="PROSITE" id="PS51141">
    <property type="entry name" value="ZF_SBP"/>
    <property type="match status" value="1"/>
</dbReference>
<feature type="region of interest" description="Disordered" evidence="5">
    <location>
        <begin position="34"/>
        <end position="101"/>
    </location>
</feature>
<keyword evidence="1" id="KW-0479">Metal-binding</keyword>
<gene>
    <name evidence="8" type="ORF">Vretimale_1355</name>
</gene>
<dbReference type="AlphaFoldDB" id="A0A8J4D4K2"/>
<keyword evidence="6" id="KW-0812">Transmembrane</keyword>
<protein>
    <recommendedName>
        <fullName evidence="7">SBP-type domain-containing protein</fullName>
    </recommendedName>
</protein>
<dbReference type="InterPro" id="IPR004333">
    <property type="entry name" value="SBP_dom"/>
</dbReference>
<evidence type="ECO:0000256" key="1">
    <source>
        <dbReference type="ARBA" id="ARBA00022723"/>
    </source>
</evidence>
<proteinExistence type="predicted"/>
<feature type="coiled-coil region" evidence="4">
    <location>
        <begin position="436"/>
        <end position="471"/>
    </location>
</feature>
<feature type="transmembrane region" description="Helical" evidence="6">
    <location>
        <begin position="1198"/>
        <end position="1219"/>
    </location>
</feature>
<feature type="domain" description="SBP-type" evidence="7">
    <location>
        <begin position="102"/>
        <end position="179"/>
    </location>
</feature>
<feature type="compositionally biased region" description="Low complexity" evidence="5">
    <location>
        <begin position="34"/>
        <end position="47"/>
    </location>
</feature>
<keyword evidence="4" id="KW-0175">Coiled coil</keyword>
<dbReference type="PANTHER" id="PTHR31251">
    <property type="entry name" value="SQUAMOSA PROMOTER-BINDING-LIKE PROTEIN 4"/>
    <property type="match status" value="1"/>
</dbReference>
<dbReference type="InterPro" id="IPR036893">
    <property type="entry name" value="SBP_sf"/>
</dbReference>
<dbReference type="Pfam" id="PF03110">
    <property type="entry name" value="SBP"/>
    <property type="match status" value="1"/>
</dbReference>
<comment type="caution">
    <text evidence="8">The sequence shown here is derived from an EMBL/GenBank/DDBJ whole genome shotgun (WGS) entry which is preliminary data.</text>
</comment>
<dbReference type="Gene3D" id="4.10.1100.10">
    <property type="entry name" value="Transcription factor, SBP-box domain"/>
    <property type="match status" value="1"/>
</dbReference>
<dbReference type="GO" id="GO:0005634">
    <property type="term" value="C:nucleus"/>
    <property type="evidence" value="ECO:0007669"/>
    <property type="project" value="InterPro"/>
</dbReference>
<name>A0A8J4D4K2_9CHLO</name>
<sequence>MAEAFSTSFAAERHTAWAASQYAWDPSQLQALPLAGSPASGSTAASLEHGSEGPCSSAGAQRDQSLGPIPVGWQENTRGGTGNGTAAGKEMKGPPTRAPKGPLVCQVEGCGHDLSMEKGYYQRYRVCEPHMKLLSLVVNGKACRFCQQCGRFQELTEFDGNKRSCRARLLQHNARRRKRDPLETSRRDISGSRKSKSHHPWSDSSNDADMGHGSGNDKGMANYSTDNGVDQGVKVRMGVAPVSSGGMSTWNPGMSGSVEAPGSVNQLQRMLQQPLAVPVPPASIDADLARCFSAGSDVGDALDEMLDGILNSNTDCLEDPRAALLPVPSAVPPVVGGPFGTAGAAMATGPLSGGSFMSGPQVKPPQLGMASLGTQSSLAISGAMVGAGSLASSVPTSGAWQPGGMGLDTIGSAADLAAAINKRVAQQRQLQEHQLLQQLQQQHKLQQQLLLQQQQQQQQQLQQQLLQQQQHLNGVIVRGPMNTAASSSVMQMDSSIGTGGYDNTISGGLIGQMNGTLNRSLAASWASPNIGNAVSMPEMMSGSMSNSNMSHASIGMSGMATSGPMLPSATSTAASGSSSFDVARRLVASGGAAAQYQSEDLLIRVSVKIANCTPDQLPVDLYQRLQNLLNTADASLVQGFLRPGCTHLVLDVQVDSDARVASGFGNGAPGGGVSPGLAVSAADLRSMLGSIVHRCAILVQTEREVAMWPAGAPVVSKPHKSACIADLEAAGELPFIYHVSAAAHIDAEGRAVVLVYGVGLTRPGVDLCARIQGGYVPLTANPLMNAGRIVTEVAADPKMAAATARAVLFGKALEHAGRKSEDILLVTVKDAPGTGLLLLEAQMGPLLGNWRPCLLSTDAAIAAELSMWAGRTVREGGAALASLEAFILDLGRVLDKRSYTTTLSRSCDVPDSCLACVDEADEAKADPSVAQDLCDEGKESNEVTLALVCVCERLLATATDLGMARVSTFLAGVLWQYGQDVQAILEAPYADGLAIVHRCLRSGSPAVVRALLSWIKMSGVQIDLGSSGALGVSPLHLAALIPATWEVLAALPAARKSWWSAKSLLDGATPFQLQQILLSQLPRGALPQDLVNAFAPKPRPMLDCGTVMAVTETGPSVLQVPAVDVMAEIVTERHFMGDKTGGSCSKSRGTAVMVAMFVLSILAMVLPSWLSGPKASVNSPEGSDSAALATDTSVTQRIFATCCSTMMYVSLLGLAIHLLPLNKAAIMSQFNPSSTCLAP</sequence>
<evidence type="ECO:0000256" key="5">
    <source>
        <dbReference type="SAM" id="MobiDB-lite"/>
    </source>
</evidence>
<reference evidence="8" key="1">
    <citation type="journal article" date="2021" name="Proc. Natl. Acad. Sci. U.S.A.">
        <title>Three genomes in the algal genus Volvox reveal the fate of a haploid sex-determining region after a transition to homothallism.</title>
        <authorList>
            <person name="Yamamoto K."/>
            <person name="Hamaji T."/>
            <person name="Kawai-Toyooka H."/>
            <person name="Matsuzaki R."/>
            <person name="Takahashi F."/>
            <person name="Nishimura Y."/>
            <person name="Kawachi M."/>
            <person name="Noguchi H."/>
            <person name="Minakuchi Y."/>
            <person name="Umen J.G."/>
            <person name="Toyoda A."/>
            <person name="Nozaki H."/>
        </authorList>
    </citation>
    <scope>NUCLEOTIDE SEQUENCE</scope>
    <source>
        <strain evidence="8">NIES-3785</strain>
    </source>
</reference>
<dbReference type="PANTHER" id="PTHR31251:SF169">
    <property type="entry name" value="SQUAMOSA PROMOTER-BINDING-LIKE PROTEIN 8"/>
    <property type="match status" value="1"/>
</dbReference>
<feature type="compositionally biased region" description="Basic and acidic residues" evidence="5">
    <location>
        <begin position="180"/>
        <end position="191"/>
    </location>
</feature>
<dbReference type="SUPFAM" id="SSF103612">
    <property type="entry name" value="SBT domain"/>
    <property type="match status" value="1"/>
</dbReference>
<evidence type="ECO:0000256" key="3">
    <source>
        <dbReference type="ARBA" id="ARBA00022833"/>
    </source>
</evidence>
<organism evidence="8 9">
    <name type="scientific">Volvox reticuliferus</name>
    <dbReference type="NCBI Taxonomy" id="1737510"/>
    <lineage>
        <taxon>Eukaryota</taxon>
        <taxon>Viridiplantae</taxon>
        <taxon>Chlorophyta</taxon>
        <taxon>core chlorophytes</taxon>
        <taxon>Chlorophyceae</taxon>
        <taxon>CS clade</taxon>
        <taxon>Chlamydomonadales</taxon>
        <taxon>Volvocaceae</taxon>
        <taxon>Volvox</taxon>
    </lineage>
</organism>
<feature type="transmembrane region" description="Helical" evidence="6">
    <location>
        <begin position="1149"/>
        <end position="1170"/>
    </location>
</feature>
<dbReference type="EMBL" id="BNCQ01000002">
    <property type="protein sequence ID" value="GIL95278.1"/>
    <property type="molecule type" value="Genomic_DNA"/>
</dbReference>
<keyword evidence="3" id="KW-0862">Zinc</keyword>
<evidence type="ECO:0000313" key="8">
    <source>
        <dbReference type="EMBL" id="GIL95278.1"/>
    </source>
</evidence>
<accession>A0A8J4D4K2</accession>
<evidence type="ECO:0000259" key="7">
    <source>
        <dbReference type="PROSITE" id="PS51141"/>
    </source>
</evidence>
<evidence type="ECO:0000256" key="4">
    <source>
        <dbReference type="SAM" id="Coils"/>
    </source>
</evidence>
<dbReference type="GO" id="GO:0003677">
    <property type="term" value="F:DNA binding"/>
    <property type="evidence" value="ECO:0007669"/>
    <property type="project" value="InterPro"/>
</dbReference>
<evidence type="ECO:0000256" key="6">
    <source>
        <dbReference type="SAM" id="Phobius"/>
    </source>
</evidence>
<dbReference type="GO" id="GO:0008270">
    <property type="term" value="F:zinc ion binding"/>
    <property type="evidence" value="ECO:0007669"/>
    <property type="project" value="UniProtKB-KW"/>
</dbReference>
<keyword evidence="2" id="KW-0863">Zinc-finger</keyword>
<dbReference type="InterPro" id="IPR044817">
    <property type="entry name" value="SBP-like"/>
</dbReference>
<keyword evidence="6" id="KW-0472">Membrane</keyword>
<evidence type="ECO:0000313" key="9">
    <source>
        <dbReference type="Proteomes" id="UP000722791"/>
    </source>
</evidence>